<comment type="subcellular location">
    <subcellularLocation>
        <location evidence="2 19">Cell membrane</location>
        <topology evidence="2 19">Multi-pass membrane protein</topology>
    </subcellularLocation>
</comment>
<dbReference type="PANTHER" id="PTHR34148:SF1">
    <property type="entry name" value="ADENOSYLCOBINAMIDE-GDP RIBAZOLETRANSFERASE"/>
    <property type="match status" value="1"/>
</dbReference>
<protein>
    <recommendedName>
        <fullName evidence="6 19">Adenosylcobinamide-GDP ribazoletransferase</fullName>
        <ecNumber evidence="5 19">2.7.8.26</ecNumber>
    </recommendedName>
    <alternativeName>
        <fullName evidence="16 19">Cobalamin synthase</fullName>
    </alternativeName>
    <alternativeName>
        <fullName evidence="15 19">Cobalamin-5'-phosphate synthase</fullName>
    </alternativeName>
</protein>
<dbReference type="OrthoDB" id="11748at2157"/>
<comment type="function">
    <text evidence="14 19">Joins adenosylcobinamide-GDP and alpha-ribazole to generate adenosylcobalamin (Ado-cobalamin). Also synthesizes adenosylcobalamin 5'-phosphate from adenosylcobinamide-GDP and alpha-ribazole 5'-phosphate.</text>
</comment>
<organism evidence="20 21">
    <name type="scientific">Natronomonas salsuginis</name>
    <dbReference type="NCBI Taxonomy" id="2217661"/>
    <lineage>
        <taxon>Archaea</taxon>
        <taxon>Methanobacteriati</taxon>
        <taxon>Methanobacteriota</taxon>
        <taxon>Stenosarchaea group</taxon>
        <taxon>Halobacteria</taxon>
        <taxon>Halobacteriales</taxon>
        <taxon>Natronomonadaceae</taxon>
        <taxon>Natronomonas</taxon>
    </lineage>
</organism>
<dbReference type="Proteomes" id="UP000308037">
    <property type="component" value="Unassembled WGS sequence"/>
</dbReference>
<gene>
    <name evidence="19 20" type="primary">cobS</name>
    <name evidence="20" type="ORF">DM868_04565</name>
</gene>
<evidence type="ECO:0000256" key="12">
    <source>
        <dbReference type="ARBA" id="ARBA00022989"/>
    </source>
</evidence>
<dbReference type="Pfam" id="PF02654">
    <property type="entry name" value="CobS"/>
    <property type="match status" value="1"/>
</dbReference>
<evidence type="ECO:0000256" key="10">
    <source>
        <dbReference type="ARBA" id="ARBA00022692"/>
    </source>
</evidence>
<keyword evidence="13 19" id="KW-0472">Membrane</keyword>
<keyword evidence="21" id="KW-1185">Reference proteome</keyword>
<accession>A0A4U5JG13</accession>
<name>A0A4U5JG13_9EURY</name>
<dbReference type="EC" id="2.7.8.26" evidence="5 19"/>
<keyword evidence="8 19" id="KW-0169">Cobalamin biosynthesis</keyword>
<evidence type="ECO:0000256" key="5">
    <source>
        <dbReference type="ARBA" id="ARBA00013200"/>
    </source>
</evidence>
<dbReference type="RefSeq" id="WP_137275643.1">
    <property type="nucleotide sequence ID" value="NZ_QKNX01000001.1"/>
</dbReference>
<reference evidence="20 21" key="1">
    <citation type="submission" date="2019-04" db="EMBL/GenBank/DDBJ databases">
        <title>Natronomonas sp. F20-122 a newhaloarchaeon isolated from a saline saltern of Isla Bacuta, Huelva, Spain.</title>
        <authorList>
            <person name="Duran-Viseras A."/>
            <person name="Sanchez-Porro C."/>
            <person name="Ventosa A."/>
        </authorList>
    </citation>
    <scope>NUCLEOTIDE SEQUENCE [LARGE SCALE GENOMIC DNA]</scope>
    <source>
        <strain evidence="20 21">F20-122</strain>
    </source>
</reference>
<dbReference type="NCBIfam" id="TIGR00317">
    <property type="entry name" value="cobS"/>
    <property type="match status" value="1"/>
</dbReference>
<comment type="caution">
    <text evidence="20">The sequence shown here is derived from an EMBL/GenBank/DDBJ whole genome shotgun (WGS) entry which is preliminary data.</text>
</comment>
<comment type="catalytic activity">
    <reaction evidence="18 19">
        <text>alpha-ribazole 5'-phosphate + adenosylcob(III)inamide-GDP = adenosylcob(III)alamin 5'-phosphate + GMP + H(+)</text>
        <dbReference type="Rhea" id="RHEA:23560"/>
        <dbReference type="ChEBI" id="CHEBI:15378"/>
        <dbReference type="ChEBI" id="CHEBI:57918"/>
        <dbReference type="ChEBI" id="CHEBI:58115"/>
        <dbReference type="ChEBI" id="CHEBI:60487"/>
        <dbReference type="ChEBI" id="CHEBI:60493"/>
        <dbReference type="EC" id="2.7.8.26"/>
    </reaction>
</comment>
<evidence type="ECO:0000256" key="7">
    <source>
        <dbReference type="ARBA" id="ARBA00022475"/>
    </source>
</evidence>
<sequence>MALSSIVGGVRGGIAFLTRLPVETGEADWDRFRSFPAAFPIIAYLVGAIASLPFLFGFSAPTASFGYLLVLVVLVGIPHLDGVADLGDAMAAHGEDATRRALKDTDTGVGAIVAVVVVAGGLVLAGLALATLPPLAAVGLVVAAEAGAKLGMATVACLGTAAHEGLGSAFTERADSGVLLGPIVATLPAALFAPLPAGLAAVAVGPLVAILSIRWANRSLGGVNGDVFGATNELGRVLALHVGVIAWTLW</sequence>
<evidence type="ECO:0000256" key="8">
    <source>
        <dbReference type="ARBA" id="ARBA00022573"/>
    </source>
</evidence>
<comment type="similarity">
    <text evidence="4 19">Belongs to the CobS family.</text>
</comment>
<keyword evidence="11 19" id="KW-0460">Magnesium</keyword>
<dbReference type="GO" id="GO:0008818">
    <property type="term" value="F:cobalamin 5'-phosphate synthase activity"/>
    <property type="evidence" value="ECO:0007669"/>
    <property type="project" value="UniProtKB-UniRule"/>
</dbReference>
<dbReference type="EMBL" id="QKNX01000001">
    <property type="protein sequence ID" value="TKR28342.1"/>
    <property type="molecule type" value="Genomic_DNA"/>
</dbReference>
<evidence type="ECO:0000256" key="2">
    <source>
        <dbReference type="ARBA" id="ARBA00004651"/>
    </source>
</evidence>
<feature type="transmembrane region" description="Helical" evidence="19">
    <location>
        <begin position="189"/>
        <end position="211"/>
    </location>
</feature>
<evidence type="ECO:0000256" key="18">
    <source>
        <dbReference type="ARBA" id="ARBA00049504"/>
    </source>
</evidence>
<feature type="transmembrane region" description="Helical" evidence="19">
    <location>
        <begin position="108"/>
        <end position="130"/>
    </location>
</feature>
<feature type="transmembrane region" description="Helical" evidence="19">
    <location>
        <begin position="41"/>
        <end position="59"/>
    </location>
</feature>
<comment type="catalytic activity">
    <reaction evidence="17 19">
        <text>alpha-ribazole + adenosylcob(III)inamide-GDP = adenosylcob(III)alamin + GMP + H(+)</text>
        <dbReference type="Rhea" id="RHEA:16049"/>
        <dbReference type="ChEBI" id="CHEBI:10329"/>
        <dbReference type="ChEBI" id="CHEBI:15378"/>
        <dbReference type="ChEBI" id="CHEBI:18408"/>
        <dbReference type="ChEBI" id="CHEBI:58115"/>
        <dbReference type="ChEBI" id="CHEBI:60487"/>
        <dbReference type="EC" id="2.7.8.26"/>
    </reaction>
</comment>
<dbReference type="InterPro" id="IPR003805">
    <property type="entry name" value="CobS"/>
</dbReference>
<evidence type="ECO:0000256" key="13">
    <source>
        <dbReference type="ARBA" id="ARBA00023136"/>
    </source>
</evidence>
<evidence type="ECO:0000256" key="17">
    <source>
        <dbReference type="ARBA" id="ARBA00048623"/>
    </source>
</evidence>
<evidence type="ECO:0000256" key="14">
    <source>
        <dbReference type="ARBA" id="ARBA00025228"/>
    </source>
</evidence>
<keyword evidence="12 19" id="KW-1133">Transmembrane helix</keyword>
<evidence type="ECO:0000256" key="9">
    <source>
        <dbReference type="ARBA" id="ARBA00022679"/>
    </source>
</evidence>
<dbReference type="UniPathway" id="UPA00148">
    <property type="reaction ID" value="UER00238"/>
</dbReference>
<evidence type="ECO:0000256" key="1">
    <source>
        <dbReference type="ARBA" id="ARBA00001946"/>
    </source>
</evidence>
<proteinExistence type="inferred from homology"/>
<dbReference type="PANTHER" id="PTHR34148">
    <property type="entry name" value="ADENOSYLCOBINAMIDE-GDP RIBAZOLETRANSFERASE"/>
    <property type="match status" value="1"/>
</dbReference>
<evidence type="ECO:0000256" key="6">
    <source>
        <dbReference type="ARBA" id="ARBA00015850"/>
    </source>
</evidence>
<evidence type="ECO:0000256" key="11">
    <source>
        <dbReference type="ARBA" id="ARBA00022842"/>
    </source>
</evidence>
<dbReference type="GO" id="GO:0051073">
    <property type="term" value="F:adenosylcobinamide-GDP ribazoletransferase activity"/>
    <property type="evidence" value="ECO:0007669"/>
    <property type="project" value="UniProtKB-UniRule"/>
</dbReference>
<dbReference type="GO" id="GO:0005886">
    <property type="term" value="C:plasma membrane"/>
    <property type="evidence" value="ECO:0007669"/>
    <property type="project" value="UniProtKB-SubCell"/>
</dbReference>
<feature type="transmembrane region" description="Helical" evidence="19">
    <location>
        <begin position="65"/>
        <end position="87"/>
    </location>
</feature>
<evidence type="ECO:0000313" key="20">
    <source>
        <dbReference type="EMBL" id="TKR28342.1"/>
    </source>
</evidence>
<keyword evidence="9 19" id="KW-0808">Transferase</keyword>
<keyword evidence="10 19" id="KW-0812">Transmembrane</keyword>
<keyword evidence="7 19" id="KW-1003">Cell membrane</keyword>
<evidence type="ECO:0000256" key="4">
    <source>
        <dbReference type="ARBA" id="ARBA00010561"/>
    </source>
</evidence>
<evidence type="ECO:0000313" key="21">
    <source>
        <dbReference type="Proteomes" id="UP000308037"/>
    </source>
</evidence>
<dbReference type="AlphaFoldDB" id="A0A4U5JG13"/>
<evidence type="ECO:0000256" key="19">
    <source>
        <dbReference type="HAMAP-Rule" id="MF_00719"/>
    </source>
</evidence>
<evidence type="ECO:0000256" key="16">
    <source>
        <dbReference type="ARBA" id="ARBA00032853"/>
    </source>
</evidence>
<dbReference type="GO" id="GO:0009236">
    <property type="term" value="P:cobalamin biosynthetic process"/>
    <property type="evidence" value="ECO:0007669"/>
    <property type="project" value="UniProtKB-UniRule"/>
</dbReference>
<evidence type="ECO:0000256" key="3">
    <source>
        <dbReference type="ARBA" id="ARBA00004663"/>
    </source>
</evidence>
<dbReference type="HAMAP" id="MF_00719">
    <property type="entry name" value="CobS"/>
    <property type="match status" value="1"/>
</dbReference>
<comment type="pathway">
    <text evidence="3 19">Cofactor biosynthesis; adenosylcobalamin biosynthesis; adenosylcobalamin from cob(II)yrinate a,c-diamide: step 7/7.</text>
</comment>
<comment type="cofactor">
    <cofactor evidence="1 19">
        <name>Mg(2+)</name>
        <dbReference type="ChEBI" id="CHEBI:18420"/>
    </cofactor>
</comment>
<evidence type="ECO:0000256" key="15">
    <source>
        <dbReference type="ARBA" id="ARBA00032605"/>
    </source>
</evidence>